<comment type="caution">
    <text evidence="5">Lacks conserved residue(s) required for the propagation of feature annotation.</text>
</comment>
<evidence type="ECO:0000256" key="3">
    <source>
        <dbReference type="ARBA" id="ARBA00023157"/>
    </source>
</evidence>
<accession>A0A3S4QFR8</accession>
<comment type="caution">
    <text evidence="7">The sequence shown here is derived from an EMBL/GenBank/DDBJ whole genome shotgun (WGS) entry which is preliminary data.</text>
</comment>
<dbReference type="PANTHER" id="PTHR10514">
    <property type="entry name" value="ANGIOTENSIN-CONVERTING ENZYME"/>
    <property type="match status" value="1"/>
</dbReference>
<keyword evidence="8" id="KW-1185">Reference proteome</keyword>
<dbReference type="EMBL" id="NCKU01007045">
    <property type="protein sequence ID" value="RWS02930.1"/>
    <property type="molecule type" value="Genomic_DNA"/>
</dbReference>
<evidence type="ECO:0000256" key="4">
    <source>
        <dbReference type="ARBA" id="ARBA00023180"/>
    </source>
</evidence>
<dbReference type="Proteomes" id="UP000285301">
    <property type="component" value="Unassembled WGS sequence"/>
</dbReference>
<evidence type="ECO:0000256" key="5">
    <source>
        <dbReference type="PROSITE-ProRule" id="PRU01355"/>
    </source>
</evidence>
<evidence type="ECO:0000313" key="6">
    <source>
        <dbReference type="EMBL" id="RWS02929.1"/>
    </source>
</evidence>
<evidence type="ECO:0000256" key="1">
    <source>
        <dbReference type="ARBA" id="ARBA00008139"/>
    </source>
</evidence>
<comment type="similarity">
    <text evidence="1 5">Belongs to the peptidase M2 family.</text>
</comment>
<dbReference type="PANTHER" id="PTHR10514:SF27">
    <property type="entry name" value="ANGIOTENSIN-CONVERTING ENZYME"/>
    <property type="match status" value="1"/>
</dbReference>
<dbReference type="STRING" id="1965070.A0A3S4QFR8"/>
<evidence type="ECO:0000313" key="8">
    <source>
        <dbReference type="Proteomes" id="UP000285301"/>
    </source>
</evidence>
<feature type="non-terminal residue" evidence="7">
    <location>
        <position position="1"/>
    </location>
</feature>
<dbReference type="GO" id="GO:0008237">
    <property type="term" value="F:metallopeptidase activity"/>
    <property type="evidence" value="ECO:0007669"/>
    <property type="project" value="InterPro"/>
</dbReference>
<dbReference type="OrthoDB" id="6432818at2759"/>
<feature type="non-terminal residue" evidence="7">
    <location>
        <position position="85"/>
    </location>
</feature>
<dbReference type="SUPFAM" id="SSF55486">
    <property type="entry name" value="Metalloproteases ('zincins'), catalytic domain"/>
    <property type="match status" value="1"/>
</dbReference>
<dbReference type="GO" id="GO:0005886">
    <property type="term" value="C:plasma membrane"/>
    <property type="evidence" value="ECO:0007669"/>
    <property type="project" value="TreeGrafter"/>
</dbReference>
<dbReference type="GO" id="GO:0006508">
    <property type="term" value="P:proteolysis"/>
    <property type="evidence" value="ECO:0007669"/>
    <property type="project" value="InterPro"/>
</dbReference>
<dbReference type="GO" id="GO:0008241">
    <property type="term" value="F:peptidyl-dipeptidase activity"/>
    <property type="evidence" value="ECO:0007669"/>
    <property type="project" value="InterPro"/>
</dbReference>
<keyword evidence="2" id="KW-0732">Signal</keyword>
<dbReference type="PROSITE" id="PS52011">
    <property type="entry name" value="PEPTIDASE_M2"/>
    <property type="match status" value="1"/>
</dbReference>
<reference evidence="7" key="2">
    <citation type="submission" date="2018-11" db="EMBL/GenBank/DDBJ databases">
        <title>Trombidioid mite genomics.</title>
        <authorList>
            <person name="Dong X."/>
        </authorList>
    </citation>
    <scope>NUCLEOTIDE SEQUENCE</scope>
    <source>
        <strain evidence="7">UoL-WK</strain>
    </source>
</reference>
<keyword evidence="4" id="KW-0325">Glycoprotein</keyword>
<protein>
    <submittedName>
        <fullName evidence="7">Angiotensin-converting enzyme-like protein</fullName>
    </submittedName>
</protein>
<dbReference type="InterPro" id="IPR001548">
    <property type="entry name" value="Peptidase_M2"/>
</dbReference>
<dbReference type="AlphaFoldDB" id="A0A3S4QFR8"/>
<gene>
    <name evidence="6" type="ORF">B4U79_00195</name>
    <name evidence="7" type="ORF">B4U79_05046</name>
</gene>
<sequence length="85" mass="9806">SGHKAPLHKCDIYRSKEAGLLLSRVLENGSSIKWQEAMRIITGGRTDRMDARPLLEYFDPLFQWLRIRLKNEHIGWAAEDVTVCP</sequence>
<organism evidence="7 8">
    <name type="scientific">Dinothrombium tinctorium</name>
    <dbReference type="NCBI Taxonomy" id="1965070"/>
    <lineage>
        <taxon>Eukaryota</taxon>
        <taxon>Metazoa</taxon>
        <taxon>Ecdysozoa</taxon>
        <taxon>Arthropoda</taxon>
        <taxon>Chelicerata</taxon>
        <taxon>Arachnida</taxon>
        <taxon>Acari</taxon>
        <taxon>Acariformes</taxon>
        <taxon>Trombidiformes</taxon>
        <taxon>Prostigmata</taxon>
        <taxon>Anystina</taxon>
        <taxon>Parasitengona</taxon>
        <taxon>Trombidioidea</taxon>
        <taxon>Trombidiidae</taxon>
        <taxon>Dinothrombium</taxon>
    </lineage>
</organism>
<dbReference type="Pfam" id="PF01401">
    <property type="entry name" value="Peptidase_M2"/>
    <property type="match status" value="1"/>
</dbReference>
<dbReference type="EMBL" id="NCKU01007049">
    <property type="protein sequence ID" value="RWS02929.1"/>
    <property type="molecule type" value="Genomic_DNA"/>
</dbReference>
<evidence type="ECO:0000313" key="7">
    <source>
        <dbReference type="EMBL" id="RWS02930.1"/>
    </source>
</evidence>
<keyword evidence="3" id="KW-1015">Disulfide bond</keyword>
<evidence type="ECO:0000256" key="2">
    <source>
        <dbReference type="ARBA" id="ARBA00022729"/>
    </source>
</evidence>
<name>A0A3S4QFR8_9ACAR</name>
<proteinExistence type="inferred from homology"/>
<reference evidence="7 8" key="1">
    <citation type="journal article" date="2018" name="Gigascience">
        <title>Genomes of trombidid mites reveal novel predicted allergens and laterally-transferred genes associated with secondary metabolism.</title>
        <authorList>
            <person name="Dong X."/>
            <person name="Chaisiri K."/>
            <person name="Xia D."/>
            <person name="Armstrong S.D."/>
            <person name="Fang Y."/>
            <person name="Donnelly M.J."/>
            <person name="Kadowaki T."/>
            <person name="McGarry J.W."/>
            <person name="Darby A.C."/>
            <person name="Makepeace B.L."/>
        </authorList>
    </citation>
    <scope>NUCLEOTIDE SEQUENCE [LARGE SCALE GENOMIC DNA]</scope>
    <source>
        <strain evidence="7">UoL-WK</strain>
    </source>
</reference>